<keyword evidence="3" id="KW-1185">Reference proteome</keyword>
<keyword evidence="1" id="KW-0175">Coiled coil</keyword>
<accession>A0AAD7FRR7</accession>
<dbReference type="EMBL" id="JARKIF010000007">
    <property type="protein sequence ID" value="KAJ7634625.1"/>
    <property type="molecule type" value="Genomic_DNA"/>
</dbReference>
<evidence type="ECO:0000313" key="2">
    <source>
        <dbReference type="EMBL" id="KAJ7634625.1"/>
    </source>
</evidence>
<organism evidence="2 3">
    <name type="scientific">Roridomyces roridus</name>
    <dbReference type="NCBI Taxonomy" id="1738132"/>
    <lineage>
        <taxon>Eukaryota</taxon>
        <taxon>Fungi</taxon>
        <taxon>Dikarya</taxon>
        <taxon>Basidiomycota</taxon>
        <taxon>Agaricomycotina</taxon>
        <taxon>Agaricomycetes</taxon>
        <taxon>Agaricomycetidae</taxon>
        <taxon>Agaricales</taxon>
        <taxon>Marasmiineae</taxon>
        <taxon>Mycenaceae</taxon>
        <taxon>Roridomyces</taxon>
    </lineage>
</organism>
<name>A0AAD7FRR7_9AGAR</name>
<feature type="coiled-coil region" evidence="1">
    <location>
        <begin position="300"/>
        <end position="327"/>
    </location>
</feature>
<dbReference type="AlphaFoldDB" id="A0AAD7FRR7"/>
<evidence type="ECO:0000313" key="3">
    <source>
        <dbReference type="Proteomes" id="UP001221142"/>
    </source>
</evidence>
<protein>
    <submittedName>
        <fullName evidence="2">Uncharacterized protein</fullName>
    </submittedName>
</protein>
<proteinExistence type="predicted"/>
<gene>
    <name evidence="2" type="ORF">FB45DRAFT_909385</name>
</gene>
<comment type="caution">
    <text evidence="2">The sequence shown here is derived from an EMBL/GenBank/DDBJ whole genome shotgun (WGS) entry which is preliminary data.</text>
</comment>
<evidence type="ECO:0000256" key="1">
    <source>
        <dbReference type="SAM" id="Coils"/>
    </source>
</evidence>
<reference evidence="2" key="1">
    <citation type="submission" date="2023-03" db="EMBL/GenBank/DDBJ databases">
        <title>Massive genome expansion in bonnet fungi (Mycena s.s.) driven by repeated elements and novel gene families across ecological guilds.</title>
        <authorList>
            <consortium name="Lawrence Berkeley National Laboratory"/>
            <person name="Harder C.B."/>
            <person name="Miyauchi S."/>
            <person name="Viragh M."/>
            <person name="Kuo A."/>
            <person name="Thoen E."/>
            <person name="Andreopoulos B."/>
            <person name="Lu D."/>
            <person name="Skrede I."/>
            <person name="Drula E."/>
            <person name="Henrissat B."/>
            <person name="Morin E."/>
            <person name="Kohler A."/>
            <person name="Barry K."/>
            <person name="LaButti K."/>
            <person name="Morin E."/>
            <person name="Salamov A."/>
            <person name="Lipzen A."/>
            <person name="Mereny Z."/>
            <person name="Hegedus B."/>
            <person name="Baldrian P."/>
            <person name="Stursova M."/>
            <person name="Weitz H."/>
            <person name="Taylor A."/>
            <person name="Grigoriev I.V."/>
            <person name="Nagy L.G."/>
            <person name="Martin F."/>
            <person name="Kauserud H."/>
        </authorList>
    </citation>
    <scope>NUCLEOTIDE SEQUENCE</scope>
    <source>
        <strain evidence="2">9284</strain>
    </source>
</reference>
<sequence length="327" mass="37546">MWNTTSRAGKACMNISWESTRVEMGQTYAQRLVSNHGWDLSDHVHLDENSKGEIRVRRDRSPERRVQTNNRLHSLEEKIQALSERFDNKLAEANSQLVTQIGAQFAAQSAQMRVSPTTAQLAQMNAAWEEHHAKMQEAINAGQAATSLNIILARRAAPLARKVDNGAKVGIVLERMIQRSIKESEQRIQELQLIEQYEVVDQALSFFNDMLFWNLGAYAEMVKATGFTYISRILCYVPGKNAHLDYVYEKLRATLPSEWRPLQHPTAYRNEAAYWLSHMLPGFWYFSHVYAPFVSQLPQRAGNQSELEKEQSRIKELRQNLALLRGD</sequence>
<feature type="coiled-coil region" evidence="1">
    <location>
        <begin position="65"/>
        <end position="92"/>
    </location>
</feature>
<dbReference type="Proteomes" id="UP001221142">
    <property type="component" value="Unassembled WGS sequence"/>
</dbReference>